<proteinExistence type="predicted"/>
<feature type="signal peptide" evidence="1">
    <location>
        <begin position="1"/>
        <end position="18"/>
    </location>
</feature>
<accession>A0A1V2TCV0</accession>
<name>A0A1V2TCV0_9NOCA</name>
<keyword evidence="3" id="KW-1185">Reference proteome</keyword>
<comment type="caution">
    <text evidence="2">The sequence shown here is derived from an EMBL/GenBank/DDBJ whole genome shotgun (WGS) entry which is preliminary data.</text>
</comment>
<evidence type="ECO:0000256" key="1">
    <source>
        <dbReference type="SAM" id="SignalP"/>
    </source>
</evidence>
<organism evidence="2 3">
    <name type="scientific">Nocardia donostiensis</name>
    <dbReference type="NCBI Taxonomy" id="1538463"/>
    <lineage>
        <taxon>Bacteria</taxon>
        <taxon>Bacillati</taxon>
        <taxon>Actinomycetota</taxon>
        <taxon>Actinomycetes</taxon>
        <taxon>Mycobacteriales</taxon>
        <taxon>Nocardiaceae</taxon>
        <taxon>Nocardia</taxon>
    </lineage>
</organism>
<protein>
    <submittedName>
        <fullName evidence="2">Uncharacterized protein</fullName>
    </submittedName>
</protein>
<evidence type="ECO:0000313" key="3">
    <source>
        <dbReference type="Proteomes" id="UP000188836"/>
    </source>
</evidence>
<reference evidence="2 3" key="1">
    <citation type="journal article" date="2016" name="Antonie Van Leeuwenhoek">
        <title>Nocardia donostiensis sp. nov., isolated from human respiratory specimens.</title>
        <authorList>
            <person name="Ercibengoa M."/>
            <person name="Bell M."/>
            <person name="Marimon J.M."/>
            <person name="Humrighouse B."/>
            <person name="Klenk H.P."/>
            <person name="Potter G."/>
            <person name="Perez-Trallero E."/>
        </authorList>
    </citation>
    <scope>NUCLEOTIDE SEQUENCE [LARGE SCALE GENOMIC DNA]</scope>
    <source>
        <strain evidence="2 3">X1655</strain>
    </source>
</reference>
<gene>
    <name evidence="2" type="ORF">B0T46_18625</name>
</gene>
<dbReference type="Proteomes" id="UP000188836">
    <property type="component" value="Unassembled WGS sequence"/>
</dbReference>
<dbReference type="EMBL" id="MUMY01000016">
    <property type="protein sequence ID" value="ONM47288.1"/>
    <property type="molecule type" value="Genomic_DNA"/>
</dbReference>
<evidence type="ECO:0000313" key="2">
    <source>
        <dbReference type="EMBL" id="ONM47288.1"/>
    </source>
</evidence>
<feature type="chain" id="PRO_5013025132" evidence="1">
    <location>
        <begin position="19"/>
        <end position="62"/>
    </location>
</feature>
<keyword evidence="1" id="KW-0732">Signal</keyword>
<dbReference type="AlphaFoldDB" id="A0A1V2TCV0"/>
<sequence length="62" mass="5847">MAIAAAGLTMGAATIAAADTGSASSGSAGYFGNPVCILNTLLTYGTLSAGDAATYLPGCGPF</sequence>